<accession>A0AA87W673</accession>
<dbReference type="EMBL" id="BMHC01000010">
    <property type="protein sequence ID" value="GGI27628.1"/>
    <property type="molecule type" value="Genomic_DNA"/>
</dbReference>
<evidence type="ECO:0000313" key="2">
    <source>
        <dbReference type="Proteomes" id="UP000625079"/>
    </source>
</evidence>
<sequence>MQLYDGLRIDTVMSSQFTKVHAAIASINDTNLKKLPLWTARFNFPPALQKSRCKCFRIGLRRVEQDEKIIHTDLSIDNHVPLTDLLAKSPDTLLCG</sequence>
<name>A0AA87W673_9BRAD</name>
<evidence type="ECO:0000313" key="1">
    <source>
        <dbReference type="EMBL" id="GGI27628.1"/>
    </source>
</evidence>
<dbReference type="Proteomes" id="UP000625079">
    <property type="component" value="Unassembled WGS sequence"/>
</dbReference>
<reference evidence="1" key="2">
    <citation type="submission" date="2022-12" db="EMBL/GenBank/DDBJ databases">
        <authorList>
            <person name="Sun Q."/>
            <person name="Zhou Y."/>
        </authorList>
    </citation>
    <scope>NUCLEOTIDE SEQUENCE</scope>
    <source>
        <strain evidence="1">CGMCC 1.15034</strain>
    </source>
</reference>
<reference evidence="1" key="1">
    <citation type="journal article" date="2014" name="Int. J. Syst. Evol. Microbiol.">
        <title>Complete genome sequence of Corynebacterium casei LMG S-19264T (=DSM 44701T), isolated from a smear-ripened cheese.</title>
        <authorList>
            <consortium name="US DOE Joint Genome Institute (JGI-PGF)"/>
            <person name="Walter F."/>
            <person name="Albersmeier A."/>
            <person name="Kalinowski J."/>
            <person name="Ruckert C."/>
        </authorList>
    </citation>
    <scope>NUCLEOTIDE SEQUENCE</scope>
    <source>
        <strain evidence="1">CGMCC 1.15034</strain>
    </source>
</reference>
<organism evidence="1 2">
    <name type="scientific">Bradyrhizobium guangdongense</name>
    <dbReference type="NCBI Taxonomy" id="1325090"/>
    <lineage>
        <taxon>Bacteria</taxon>
        <taxon>Pseudomonadati</taxon>
        <taxon>Pseudomonadota</taxon>
        <taxon>Alphaproteobacteria</taxon>
        <taxon>Hyphomicrobiales</taxon>
        <taxon>Nitrobacteraceae</taxon>
        <taxon>Bradyrhizobium</taxon>
    </lineage>
</organism>
<dbReference type="AlphaFoldDB" id="A0AA87W673"/>
<comment type="caution">
    <text evidence="1">The sequence shown here is derived from an EMBL/GenBank/DDBJ whole genome shotgun (WGS) entry which is preliminary data.</text>
</comment>
<gene>
    <name evidence="1" type="ORF">GCM10010987_45350</name>
</gene>
<proteinExistence type="predicted"/>
<protein>
    <submittedName>
        <fullName evidence="1">Uncharacterized protein</fullName>
    </submittedName>
</protein>